<dbReference type="InterPro" id="IPR035901">
    <property type="entry name" value="GIY-YIG_endonuc_sf"/>
</dbReference>
<feature type="domain" description="GIY-YIG" evidence="1">
    <location>
        <begin position="2"/>
        <end position="41"/>
    </location>
</feature>
<proteinExistence type="predicted"/>
<comment type="caution">
    <text evidence="2">The sequence shown here is derived from an EMBL/GenBank/DDBJ whole genome shotgun (WGS) entry which is preliminary data.</text>
</comment>
<keyword evidence="3" id="KW-1185">Reference proteome</keyword>
<reference evidence="3" key="1">
    <citation type="journal article" date="2014" name="Environ. Microbiol.">
        <title>Comparative genomics of the marine bacterial genus Glaciecola reveals the high degree of genomic diversity and genomic characteristic for cold adaptation.</title>
        <authorList>
            <person name="Qin Q.L."/>
            <person name="Xie B.B."/>
            <person name="Yu Y."/>
            <person name="Shu Y.L."/>
            <person name="Rong J.C."/>
            <person name="Zhang Y.J."/>
            <person name="Zhao D.L."/>
            <person name="Chen X.L."/>
            <person name="Zhang X.Y."/>
            <person name="Chen B."/>
            <person name="Zhou B.C."/>
            <person name="Zhang Y.Z."/>
        </authorList>
    </citation>
    <scope>NUCLEOTIDE SEQUENCE [LARGE SCALE GENOMIC DNA]</scope>
    <source>
        <strain evidence="3">LMG 21857</strain>
    </source>
</reference>
<protein>
    <recommendedName>
        <fullName evidence="1">GIY-YIG domain-containing protein</fullName>
    </recommendedName>
</protein>
<gene>
    <name evidence="2" type="ORF">GPLA_4103</name>
</gene>
<evidence type="ECO:0000259" key="1">
    <source>
        <dbReference type="PROSITE" id="PS50164"/>
    </source>
</evidence>
<dbReference type="Proteomes" id="UP000006322">
    <property type="component" value="Unassembled WGS sequence"/>
</dbReference>
<organism evidence="2 3">
    <name type="scientific">Paraglaciecola polaris LMG 21857</name>
    <dbReference type="NCBI Taxonomy" id="1129793"/>
    <lineage>
        <taxon>Bacteria</taxon>
        <taxon>Pseudomonadati</taxon>
        <taxon>Pseudomonadota</taxon>
        <taxon>Gammaproteobacteria</taxon>
        <taxon>Alteromonadales</taxon>
        <taxon>Alteromonadaceae</taxon>
        <taxon>Paraglaciecola</taxon>
    </lineage>
</organism>
<evidence type="ECO:0000313" key="3">
    <source>
        <dbReference type="Proteomes" id="UP000006322"/>
    </source>
</evidence>
<dbReference type="AlphaFoldDB" id="K6ZXN1"/>
<accession>K6ZXN1</accession>
<dbReference type="PROSITE" id="PS50164">
    <property type="entry name" value="GIY_YIG"/>
    <property type="match status" value="1"/>
</dbReference>
<name>K6ZXN1_9ALTE</name>
<dbReference type="SUPFAM" id="SSF82771">
    <property type="entry name" value="GIY-YIG endonuclease"/>
    <property type="match status" value="1"/>
</dbReference>
<dbReference type="InterPro" id="IPR000305">
    <property type="entry name" value="GIY-YIG_endonuc"/>
</dbReference>
<dbReference type="EMBL" id="BAER01000123">
    <property type="protein sequence ID" value="GAC34982.1"/>
    <property type="molecule type" value="Genomic_DNA"/>
</dbReference>
<evidence type="ECO:0000313" key="2">
    <source>
        <dbReference type="EMBL" id="GAC34982.1"/>
    </source>
</evidence>
<sequence length="41" mass="4651">MKSPAIYITTNSHNDTLYIGLTSALVKRIYQHKNKLILGFS</sequence>
<dbReference type="Gene3D" id="3.40.1440.10">
    <property type="entry name" value="GIY-YIG endonuclease"/>
    <property type="match status" value="1"/>
</dbReference>
<dbReference type="Pfam" id="PF01541">
    <property type="entry name" value="GIY-YIG"/>
    <property type="match status" value="1"/>
</dbReference>
<dbReference type="STRING" id="1129793.GPLA_4103"/>